<evidence type="ECO:0000313" key="1">
    <source>
        <dbReference type="EMBL" id="MFI1713052.1"/>
    </source>
</evidence>
<sequence>MDVYRGGRLAGNPVGHVKADGTIIRGGRLTGDSIGHVREDGTVVRGGRWTGSSVGYVKDMTDIRKAAGAALLLLLS</sequence>
<gene>
    <name evidence="1" type="ORF">ACH407_05630</name>
</gene>
<accession>A0ABW7U3Q3</accession>
<dbReference type="Proteomes" id="UP001611339">
    <property type="component" value="Unassembled WGS sequence"/>
</dbReference>
<protein>
    <submittedName>
        <fullName evidence="1">Uncharacterized protein</fullName>
    </submittedName>
</protein>
<comment type="caution">
    <text evidence="1">The sequence shown here is derived from an EMBL/GenBank/DDBJ whole genome shotgun (WGS) entry which is preliminary data.</text>
</comment>
<name>A0ABW7U3Q3_9ACTN</name>
<proteinExistence type="predicted"/>
<dbReference type="EMBL" id="JBIRUI010000002">
    <property type="protein sequence ID" value="MFI1713052.1"/>
    <property type="molecule type" value="Genomic_DNA"/>
</dbReference>
<keyword evidence="2" id="KW-1185">Reference proteome</keyword>
<organism evidence="1 2">
    <name type="scientific">Streptomyces litmocidini</name>
    <dbReference type="NCBI Taxonomy" id="67318"/>
    <lineage>
        <taxon>Bacteria</taxon>
        <taxon>Bacillati</taxon>
        <taxon>Actinomycetota</taxon>
        <taxon>Actinomycetes</taxon>
        <taxon>Kitasatosporales</taxon>
        <taxon>Streptomycetaceae</taxon>
        <taxon>Streptomyces</taxon>
    </lineage>
</organism>
<dbReference type="RefSeq" id="WP_398707430.1">
    <property type="nucleotide sequence ID" value="NZ_JBIRUI010000002.1"/>
</dbReference>
<reference evidence="1 2" key="1">
    <citation type="submission" date="2024-10" db="EMBL/GenBank/DDBJ databases">
        <title>The Natural Products Discovery Center: Release of the First 8490 Sequenced Strains for Exploring Actinobacteria Biosynthetic Diversity.</title>
        <authorList>
            <person name="Kalkreuter E."/>
            <person name="Kautsar S.A."/>
            <person name="Yang D."/>
            <person name="Bader C.D."/>
            <person name="Teijaro C.N."/>
            <person name="Fluegel L."/>
            <person name="Davis C.M."/>
            <person name="Simpson J.R."/>
            <person name="Lauterbach L."/>
            <person name="Steele A.D."/>
            <person name="Gui C."/>
            <person name="Meng S."/>
            <person name="Li G."/>
            <person name="Viehrig K."/>
            <person name="Ye F."/>
            <person name="Su P."/>
            <person name="Kiefer A.F."/>
            <person name="Nichols A."/>
            <person name="Cepeda A.J."/>
            <person name="Yan W."/>
            <person name="Fan B."/>
            <person name="Jiang Y."/>
            <person name="Adhikari A."/>
            <person name="Zheng C.-J."/>
            <person name="Schuster L."/>
            <person name="Cowan T.M."/>
            <person name="Smanski M.J."/>
            <person name="Chevrette M.G."/>
            <person name="De Carvalho L.P.S."/>
            <person name="Shen B."/>
        </authorList>
    </citation>
    <scope>NUCLEOTIDE SEQUENCE [LARGE SCALE GENOMIC DNA]</scope>
    <source>
        <strain evidence="1 2">NPDC020602</strain>
    </source>
</reference>
<evidence type="ECO:0000313" key="2">
    <source>
        <dbReference type="Proteomes" id="UP001611339"/>
    </source>
</evidence>